<accession>A0A0L7RGP1</accession>
<reference evidence="1 2" key="1">
    <citation type="submission" date="2015-07" db="EMBL/GenBank/DDBJ databases">
        <title>The genome of Habropoda laboriosa.</title>
        <authorList>
            <person name="Pan H."/>
            <person name="Kapheim K."/>
        </authorList>
    </citation>
    <scope>NUCLEOTIDE SEQUENCE [LARGE SCALE GENOMIC DNA]</scope>
    <source>
        <strain evidence="1">0110345459</strain>
    </source>
</reference>
<name>A0A0L7RGP1_9HYME</name>
<protein>
    <submittedName>
        <fullName evidence="1">Uncharacterized protein</fullName>
    </submittedName>
</protein>
<keyword evidence="2" id="KW-1185">Reference proteome</keyword>
<evidence type="ECO:0000313" key="2">
    <source>
        <dbReference type="Proteomes" id="UP000053825"/>
    </source>
</evidence>
<sequence length="49" mass="5347">MYSGILTVAAYVAACICNEGATSLLQFLQFMCIIATPNAHRYICVLYKG</sequence>
<dbReference type="EMBL" id="KQ414598">
    <property type="protein sequence ID" value="KOC69861.1"/>
    <property type="molecule type" value="Genomic_DNA"/>
</dbReference>
<dbReference type="AlphaFoldDB" id="A0A0L7RGP1"/>
<gene>
    <name evidence="1" type="ORF">WH47_07071</name>
</gene>
<proteinExistence type="predicted"/>
<organism evidence="1 2">
    <name type="scientific">Habropoda laboriosa</name>
    <dbReference type="NCBI Taxonomy" id="597456"/>
    <lineage>
        <taxon>Eukaryota</taxon>
        <taxon>Metazoa</taxon>
        <taxon>Ecdysozoa</taxon>
        <taxon>Arthropoda</taxon>
        <taxon>Hexapoda</taxon>
        <taxon>Insecta</taxon>
        <taxon>Pterygota</taxon>
        <taxon>Neoptera</taxon>
        <taxon>Endopterygota</taxon>
        <taxon>Hymenoptera</taxon>
        <taxon>Apocrita</taxon>
        <taxon>Aculeata</taxon>
        <taxon>Apoidea</taxon>
        <taxon>Anthophila</taxon>
        <taxon>Apidae</taxon>
        <taxon>Habropoda</taxon>
    </lineage>
</organism>
<evidence type="ECO:0000313" key="1">
    <source>
        <dbReference type="EMBL" id="KOC69861.1"/>
    </source>
</evidence>
<dbReference type="Proteomes" id="UP000053825">
    <property type="component" value="Unassembled WGS sequence"/>
</dbReference>